<dbReference type="Proteomes" id="UP000829447">
    <property type="component" value="Linkage Group LG20"/>
</dbReference>
<proteinExistence type="predicted"/>
<evidence type="ECO:0000313" key="2">
    <source>
        <dbReference type="Proteomes" id="UP000829447"/>
    </source>
</evidence>
<evidence type="ECO:0000313" key="1">
    <source>
        <dbReference type="EMBL" id="MCI4390395.1"/>
    </source>
</evidence>
<protein>
    <submittedName>
        <fullName evidence="1">Uncharacterized protein</fullName>
    </submittedName>
</protein>
<keyword evidence="2" id="KW-1185">Reference proteome</keyword>
<dbReference type="EMBL" id="CM040473">
    <property type="protein sequence ID" value="MCI4390395.1"/>
    <property type="molecule type" value="Genomic_DNA"/>
</dbReference>
<comment type="caution">
    <text evidence="1">The sequence shown here is derived from an EMBL/GenBank/DDBJ whole genome shotgun (WGS) entry which is preliminary data.</text>
</comment>
<accession>A0ACC5XGZ0</accession>
<organism evidence="1 2">
    <name type="scientific">Pangasianodon gigas</name>
    <name type="common">Mekong giant catfish</name>
    <name type="synonym">Pangasius gigas</name>
    <dbReference type="NCBI Taxonomy" id="30993"/>
    <lineage>
        <taxon>Eukaryota</taxon>
        <taxon>Metazoa</taxon>
        <taxon>Chordata</taxon>
        <taxon>Craniata</taxon>
        <taxon>Vertebrata</taxon>
        <taxon>Euteleostomi</taxon>
        <taxon>Actinopterygii</taxon>
        <taxon>Neopterygii</taxon>
        <taxon>Teleostei</taxon>
        <taxon>Ostariophysi</taxon>
        <taxon>Siluriformes</taxon>
        <taxon>Pangasiidae</taxon>
        <taxon>Pangasianodon</taxon>
    </lineage>
</organism>
<reference evidence="1 2" key="1">
    <citation type="journal article" date="2022" name="bioRxiv">
        <title>An ancient truncated duplication of the anti-Mullerian hormone receptor type 2 gene is a potential conserved master sex determinant in the Pangasiidae catfish family.</title>
        <authorList>
            <person name="Wen M."/>
            <person name="Pan Q."/>
            <person name="Jouanno E."/>
            <person name="Montfort J."/>
            <person name="Zahm M."/>
            <person name="Cabau C."/>
            <person name="Klopp C."/>
            <person name="Iampietro C."/>
            <person name="Roques C."/>
            <person name="Bouchez O."/>
            <person name="Castinel A."/>
            <person name="Donnadieu C."/>
            <person name="Parrinello H."/>
            <person name="Poncet C."/>
            <person name="Belmonte E."/>
            <person name="Gautier V."/>
            <person name="Avarre J.-C."/>
            <person name="Dugue R."/>
            <person name="Gustiano R."/>
            <person name="Ha T.T.T."/>
            <person name="Campet M."/>
            <person name="Sriphairoj K."/>
            <person name="Ribolli J."/>
            <person name="de Almeida F.L."/>
            <person name="Desvignes T."/>
            <person name="Postlethwait J.H."/>
            <person name="Bucao C.F."/>
            <person name="Robinson-Rechavi M."/>
            <person name="Bobe J."/>
            <person name="Herpin A."/>
            <person name="Guiguen Y."/>
        </authorList>
    </citation>
    <scope>NUCLEOTIDE SEQUENCE [LARGE SCALE GENOMIC DNA]</scope>
    <source>
        <strain evidence="1">YG-Dec2019</strain>
    </source>
</reference>
<gene>
    <name evidence="1" type="ORF">PGIGA_G00122110</name>
</gene>
<name>A0ACC5XGZ0_PANGG</name>
<sequence length="276" mass="30068">MWLVLTLLLPLSLSLGHKVEPGCDDWTLDPSSSSQVCCNRCKPGNRLVSQCGSDVKTLCEPCENGTYAATSTAMFCKRCTECISPLRMKKPCNAYTDTVCECVQGFLCGDKSCSFCVQQCDKGEEPTENRGCRPCPAGTFNSQIHHHCVNWSSSCPSPDQQIVAPGTAVSDIVCADLPPTTPTPPKTDSKDSQPGMMLVMAIICVCLIISSAMLLCVAMYFKKEKTEKKPPKPVETPVAGRRVVPEPEQCSFCFPQEERGSHSSLLLDDKPFELVV</sequence>